<organism evidence="3 4">
    <name type="scientific">Stappia sediminis</name>
    <dbReference type="NCBI Taxonomy" id="2692190"/>
    <lineage>
        <taxon>Bacteria</taxon>
        <taxon>Pseudomonadati</taxon>
        <taxon>Pseudomonadota</taxon>
        <taxon>Alphaproteobacteria</taxon>
        <taxon>Hyphomicrobiales</taxon>
        <taxon>Stappiaceae</taxon>
        <taxon>Stappia</taxon>
    </lineage>
</organism>
<protein>
    <submittedName>
        <fullName evidence="3">DUF4261 domain-containing protein</fullName>
    </submittedName>
</protein>
<name>A0A7X3S8G4_9HYPH</name>
<proteinExistence type="predicted"/>
<feature type="domain" description="DUF4261" evidence="2">
    <location>
        <begin position="181"/>
        <end position="249"/>
    </location>
</feature>
<evidence type="ECO:0000259" key="2">
    <source>
        <dbReference type="Pfam" id="PF14080"/>
    </source>
</evidence>
<evidence type="ECO:0000256" key="1">
    <source>
        <dbReference type="SAM" id="MobiDB-lite"/>
    </source>
</evidence>
<dbReference type="EMBL" id="WUMV01000006">
    <property type="protein sequence ID" value="MXN65821.1"/>
    <property type="molecule type" value="Genomic_DNA"/>
</dbReference>
<gene>
    <name evidence="3" type="ORF">GR183_12980</name>
</gene>
<dbReference type="AlphaFoldDB" id="A0A7X3S8G4"/>
<comment type="caution">
    <text evidence="3">The sequence shown here is derived from an EMBL/GenBank/DDBJ whole genome shotgun (WGS) entry which is preliminary data.</text>
</comment>
<feature type="compositionally biased region" description="Low complexity" evidence="1">
    <location>
        <begin position="264"/>
        <end position="286"/>
    </location>
</feature>
<dbReference type="RefSeq" id="WP_160776072.1">
    <property type="nucleotide sequence ID" value="NZ_WUMV01000006.1"/>
</dbReference>
<reference evidence="3 4" key="1">
    <citation type="submission" date="2019-12" db="EMBL/GenBank/DDBJ databases">
        <authorList>
            <person name="Li M."/>
        </authorList>
    </citation>
    <scope>NUCLEOTIDE SEQUENCE [LARGE SCALE GENOMIC DNA]</scope>
    <source>
        <strain evidence="3 4">GBMRC 2046</strain>
    </source>
</reference>
<sequence length="293" mass="30744">MSFLLLEALKPVDAARYTARLQDKLGPLGLNVRAYGGEDDGDPFIVEAGPIKLSVLFVDKPLPAGTLDNAIAGNRTWPDAATALAKSRAHAIVACMDEAGDHNMALNYAAVLTLAAGALAEELPAIGVYWSTGQTVTEASRFISAADGILQKNLPLTVWAQALFLDGPPADDGGRTTACVTTGLVPFVGREIEFMPVSLDPSTIAQRVFGTMQYLLAQGPVLKDGETLGVSEAERIRIRHSDQGYHPGVLVLQLFLENLDNAGAAPSASAGQSPRQSAPAPSAGRPFGKRGTN</sequence>
<evidence type="ECO:0000313" key="3">
    <source>
        <dbReference type="EMBL" id="MXN65821.1"/>
    </source>
</evidence>
<dbReference type="Proteomes" id="UP000433101">
    <property type="component" value="Unassembled WGS sequence"/>
</dbReference>
<dbReference type="Pfam" id="PF14080">
    <property type="entry name" value="DUF4261"/>
    <property type="match status" value="1"/>
</dbReference>
<evidence type="ECO:0000313" key="4">
    <source>
        <dbReference type="Proteomes" id="UP000433101"/>
    </source>
</evidence>
<keyword evidence="4" id="KW-1185">Reference proteome</keyword>
<accession>A0A7X3S8G4</accession>
<dbReference type="InterPro" id="IPR025357">
    <property type="entry name" value="DUF4261"/>
</dbReference>
<feature type="region of interest" description="Disordered" evidence="1">
    <location>
        <begin position="264"/>
        <end position="293"/>
    </location>
</feature>